<feature type="compositionally biased region" description="Polar residues" evidence="1">
    <location>
        <begin position="1"/>
        <end position="19"/>
    </location>
</feature>
<proteinExistence type="predicted"/>
<dbReference type="WBParaSite" id="nRc.2.0.1.t20831-RA">
    <property type="protein sequence ID" value="nRc.2.0.1.t20831-RA"/>
    <property type="gene ID" value="nRc.2.0.1.g20831"/>
</dbReference>
<organism evidence="2 3">
    <name type="scientific">Romanomermis culicivorax</name>
    <name type="common">Nematode worm</name>
    <dbReference type="NCBI Taxonomy" id="13658"/>
    <lineage>
        <taxon>Eukaryota</taxon>
        <taxon>Metazoa</taxon>
        <taxon>Ecdysozoa</taxon>
        <taxon>Nematoda</taxon>
        <taxon>Enoplea</taxon>
        <taxon>Dorylaimia</taxon>
        <taxon>Mermithida</taxon>
        <taxon>Mermithoidea</taxon>
        <taxon>Mermithidae</taxon>
        <taxon>Romanomermis</taxon>
    </lineage>
</organism>
<feature type="region of interest" description="Disordered" evidence="1">
    <location>
        <begin position="1"/>
        <end position="37"/>
    </location>
</feature>
<sequence>MFNLSAENGTPPNDATVSTKNRHPLAWHKSPSPSKGCMTPVDDSLWHMKKTTGYNKFMFSKNACIAEQ</sequence>
<dbReference type="AlphaFoldDB" id="A0A915J348"/>
<protein>
    <submittedName>
        <fullName evidence="3">Uncharacterized protein</fullName>
    </submittedName>
</protein>
<keyword evidence="2" id="KW-1185">Reference proteome</keyword>
<dbReference type="Proteomes" id="UP000887565">
    <property type="component" value="Unplaced"/>
</dbReference>
<evidence type="ECO:0000313" key="2">
    <source>
        <dbReference type="Proteomes" id="UP000887565"/>
    </source>
</evidence>
<reference evidence="3" key="1">
    <citation type="submission" date="2022-11" db="UniProtKB">
        <authorList>
            <consortium name="WormBaseParasite"/>
        </authorList>
    </citation>
    <scope>IDENTIFICATION</scope>
</reference>
<name>A0A915J348_ROMCU</name>
<accession>A0A915J348</accession>
<evidence type="ECO:0000256" key="1">
    <source>
        <dbReference type="SAM" id="MobiDB-lite"/>
    </source>
</evidence>
<evidence type="ECO:0000313" key="3">
    <source>
        <dbReference type="WBParaSite" id="nRc.2.0.1.t20831-RA"/>
    </source>
</evidence>